<evidence type="ECO:0000313" key="3">
    <source>
        <dbReference type="Proteomes" id="UP000479000"/>
    </source>
</evidence>
<dbReference type="OrthoDB" id="10502316at2759"/>
<sequence length="141" mass="15257">MDDEPPLRTTSKLPQFHIENLLSSGGSPCARRSLSPSSDGSISPGTDNNPHDMLCRPPAFLADLSDRVQPHHPPPSAFTPLYSAQVQLAKSKAPSLHQLQLDWLARTGMLYSAPRLHLPPEMKLDQYTCGSGPGLQVGPVL</sequence>
<dbReference type="Proteomes" id="UP000479000">
    <property type="component" value="Unassembled WGS sequence"/>
</dbReference>
<dbReference type="AlphaFoldDB" id="A0A6H5HJR7"/>
<protein>
    <submittedName>
        <fullName evidence="2">Uncharacterized protein</fullName>
    </submittedName>
</protein>
<evidence type="ECO:0000256" key="1">
    <source>
        <dbReference type="SAM" id="MobiDB-lite"/>
    </source>
</evidence>
<name>A0A6H5HJR7_9HEMI</name>
<gene>
    <name evidence="2" type="ORF">NTEN_LOCUS20895</name>
</gene>
<feature type="region of interest" description="Disordered" evidence="1">
    <location>
        <begin position="23"/>
        <end position="57"/>
    </location>
</feature>
<proteinExistence type="predicted"/>
<reference evidence="2 3" key="1">
    <citation type="submission" date="2020-02" db="EMBL/GenBank/DDBJ databases">
        <authorList>
            <person name="Ferguson B K."/>
        </authorList>
    </citation>
    <scope>NUCLEOTIDE SEQUENCE [LARGE SCALE GENOMIC DNA]</scope>
</reference>
<accession>A0A6H5HJR7</accession>
<dbReference type="EMBL" id="CADCXU010030596">
    <property type="protein sequence ID" value="CAB0016762.1"/>
    <property type="molecule type" value="Genomic_DNA"/>
</dbReference>
<evidence type="ECO:0000313" key="2">
    <source>
        <dbReference type="EMBL" id="CAB0016762.1"/>
    </source>
</evidence>
<keyword evidence="3" id="KW-1185">Reference proteome</keyword>
<feature type="compositionally biased region" description="Low complexity" evidence="1">
    <location>
        <begin position="33"/>
        <end position="45"/>
    </location>
</feature>
<organism evidence="2 3">
    <name type="scientific">Nesidiocoris tenuis</name>
    <dbReference type="NCBI Taxonomy" id="355587"/>
    <lineage>
        <taxon>Eukaryota</taxon>
        <taxon>Metazoa</taxon>
        <taxon>Ecdysozoa</taxon>
        <taxon>Arthropoda</taxon>
        <taxon>Hexapoda</taxon>
        <taxon>Insecta</taxon>
        <taxon>Pterygota</taxon>
        <taxon>Neoptera</taxon>
        <taxon>Paraneoptera</taxon>
        <taxon>Hemiptera</taxon>
        <taxon>Heteroptera</taxon>
        <taxon>Panheteroptera</taxon>
        <taxon>Cimicomorpha</taxon>
        <taxon>Miridae</taxon>
        <taxon>Dicyphina</taxon>
        <taxon>Nesidiocoris</taxon>
    </lineage>
</organism>